<dbReference type="Proteomes" id="UP000000763">
    <property type="component" value="Chromosome 6"/>
</dbReference>
<name>Q5Z4W8_ORYSJ</name>
<dbReference type="AlphaFoldDB" id="Q5Z4W8"/>
<protein>
    <submittedName>
        <fullName evidence="1">Uncharacterized protein</fullName>
    </submittedName>
</protein>
<dbReference type="EMBL" id="AP005929">
    <property type="protein sequence ID" value="BAD62226.1"/>
    <property type="molecule type" value="Genomic_DNA"/>
</dbReference>
<reference evidence="2" key="1">
    <citation type="journal article" date="2005" name="Nature">
        <title>The map-based sequence of the rice genome.</title>
        <authorList>
            <consortium name="International rice genome sequencing project (IRGSP)"/>
            <person name="Matsumoto T."/>
            <person name="Wu J."/>
            <person name="Kanamori H."/>
            <person name="Katayose Y."/>
            <person name="Fujisawa M."/>
            <person name="Namiki N."/>
            <person name="Mizuno H."/>
            <person name="Yamamoto K."/>
            <person name="Antonio B.A."/>
            <person name="Baba T."/>
            <person name="Sakata K."/>
            <person name="Nagamura Y."/>
            <person name="Aoki H."/>
            <person name="Arikawa K."/>
            <person name="Arita K."/>
            <person name="Bito T."/>
            <person name="Chiden Y."/>
            <person name="Fujitsuka N."/>
            <person name="Fukunaka R."/>
            <person name="Hamada M."/>
            <person name="Harada C."/>
            <person name="Hayashi A."/>
            <person name="Hijishita S."/>
            <person name="Honda M."/>
            <person name="Hosokawa S."/>
            <person name="Ichikawa Y."/>
            <person name="Idonuma A."/>
            <person name="Iijima M."/>
            <person name="Ikeda M."/>
            <person name="Ikeno M."/>
            <person name="Ito K."/>
            <person name="Ito S."/>
            <person name="Ito T."/>
            <person name="Ito Y."/>
            <person name="Ito Y."/>
            <person name="Iwabuchi A."/>
            <person name="Kamiya K."/>
            <person name="Karasawa W."/>
            <person name="Kurita K."/>
            <person name="Katagiri S."/>
            <person name="Kikuta A."/>
            <person name="Kobayashi H."/>
            <person name="Kobayashi N."/>
            <person name="Machita K."/>
            <person name="Maehara T."/>
            <person name="Masukawa M."/>
            <person name="Mizubayashi T."/>
            <person name="Mukai Y."/>
            <person name="Nagasaki H."/>
            <person name="Nagata Y."/>
            <person name="Naito S."/>
            <person name="Nakashima M."/>
            <person name="Nakama Y."/>
            <person name="Nakamichi Y."/>
            <person name="Nakamura M."/>
            <person name="Meguro A."/>
            <person name="Negishi M."/>
            <person name="Ohta I."/>
            <person name="Ohta T."/>
            <person name="Okamoto M."/>
            <person name="Ono N."/>
            <person name="Saji S."/>
            <person name="Sakaguchi M."/>
            <person name="Sakai K."/>
            <person name="Shibata M."/>
            <person name="Shimokawa T."/>
            <person name="Song J."/>
            <person name="Takazaki Y."/>
            <person name="Terasawa K."/>
            <person name="Tsugane M."/>
            <person name="Tsuji K."/>
            <person name="Ueda S."/>
            <person name="Waki K."/>
            <person name="Yamagata H."/>
            <person name="Yamamoto M."/>
            <person name="Yamamoto S."/>
            <person name="Yamane H."/>
            <person name="Yoshiki S."/>
            <person name="Yoshihara R."/>
            <person name="Yukawa K."/>
            <person name="Zhong H."/>
            <person name="Yano M."/>
            <person name="Yuan Q."/>
            <person name="Ouyang S."/>
            <person name="Liu J."/>
            <person name="Jones K.M."/>
            <person name="Gansberger K."/>
            <person name="Moffat K."/>
            <person name="Hill J."/>
            <person name="Bera J."/>
            <person name="Fadrosh D."/>
            <person name="Jin S."/>
            <person name="Johri S."/>
            <person name="Kim M."/>
            <person name="Overton L."/>
            <person name="Reardon M."/>
            <person name="Tsitrin T."/>
            <person name="Vuong H."/>
            <person name="Weaver B."/>
            <person name="Ciecko A."/>
            <person name="Tallon L."/>
            <person name="Jackson J."/>
            <person name="Pai G."/>
            <person name="Aken S.V."/>
            <person name="Utterback T."/>
            <person name="Reidmuller S."/>
            <person name="Feldblyum T."/>
            <person name="Hsiao J."/>
            <person name="Zismann V."/>
            <person name="Iobst S."/>
            <person name="de Vazeille A.R."/>
            <person name="Buell C.R."/>
            <person name="Ying K."/>
            <person name="Li Y."/>
            <person name="Lu T."/>
            <person name="Huang Y."/>
            <person name="Zhao Q."/>
            <person name="Feng Q."/>
            <person name="Zhang L."/>
            <person name="Zhu J."/>
            <person name="Weng Q."/>
            <person name="Mu J."/>
            <person name="Lu Y."/>
            <person name="Fan D."/>
            <person name="Liu Y."/>
            <person name="Guan J."/>
            <person name="Zhang Y."/>
            <person name="Yu S."/>
            <person name="Liu X."/>
            <person name="Zhang Y."/>
            <person name="Hong G."/>
            <person name="Han B."/>
            <person name="Choisne N."/>
            <person name="Demange N."/>
            <person name="Orjeda G."/>
            <person name="Samain S."/>
            <person name="Cattolico L."/>
            <person name="Pelletier E."/>
            <person name="Couloux A."/>
            <person name="Segurens B."/>
            <person name="Wincker P."/>
            <person name="D'Hont A."/>
            <person name="Scarpelli C."/>
            <person name="Weissenbach J."/>
            <person name="Salanoubat M."/>
            <person name="Quetier F."/>
            <person name="Yu Y."/>
            <person name="Kim H.R."/>
            <person name="Rambo T."/>
            <person name="Currie J."/>
            <person name="Collura K."/>
            <person name="Luo M."/>
            <person name="Yang T."/>
            <person name="Ammiraju J.S.S."/>
            <person name="Engler F."/>
            <person name="Soderlund C."/>
            <person name="Wing R.A."/>
            <person name="Palmer L.E."/>
            <person name="de la Bastide M."/>
            <person name="Spiegel L."/>
            <person name="Nascimento L."/>
            <person name="Zutavern T."/>
            <person name="O'Shaughnessy A."/>
            <person name="Dike S."/>
            <person name="Dedhia N."/>
            <person name="Preston R."/>
            <person name="Balija V."/>
            <person name="McCombie W.R."/>
            <person name="Chow T."/>
            <person name="Chen H."/>
            <person name="Chung M."/>
            <person name="Chen C."/>
            <person name="Shaw J."/>
            <person name="Wu H."/>
            <person name="Hsiao K."/>
            <person name="Chao Y."/>
            <person name="Chu M."/>
            <person name="Cheng C."/>
            <person name="Hour A."/>
            <person name="Lee P."/>
            <person name="Lin S."/>
            <person name="Lin Y."/>
            <person name="Liou J."/>
            <person name="Liu S."/>
            <person name="Hsing Y."/>
            <person name="Raghuvanshi S."/>
            <person name="Mohanty A."/>
            <person name="Bharti A.K."/>
            <person name="Gaur A."/>
            <person name="Gupta V."/>
            <person name="Kumar D."/>
            <person name="Ravi V."/>
            <person name="Vij S."/>
            <person name="Kapur A."/>
            <person name="Khurana P."/>
            <person name="Khurana P."/>
            <person name="Khurana J.P."/>
            <person name="Tyagi A.K."/>
            <person name="Gaikwad K."/>
            <person name="Singh A."/>
            <person name="Dalal V."/>
            <person name="Srivastava S."/>
            <person name="Dixit A."/>
            <person name="Pal A.K."/>
            <person name="Ghazi I.A."/>
            <person name="Yadav M."/>
            <person name="Pandit A."/>
            <person name="Bhargava A."/>
            <person name="Sureshbabu K."/>
            <person name="Batra K."/>
            <person name="Sharma T.R."/>
            <person name="Mohapatra T."/>
            <person name="Singh N.K."/>
            <person name="Messing J."/>
            <person name="Nelson A.B."/>
            <person name="Fuks G."/>
            <person name="Kavchok S."/>
            <person name="Keizer G."/>
            <person name="Linton E."/>
            <person name="Llaca V."/>
            <person name="Song R."/>
            <person name="Tanyolac B."/>
            <person name="Young S."/>
            <person name="Ho-Il K."/>
            <person name="Hahn J.H."/>
            <person name="Sangsakoo G."/>
            <person name="Vanavichit A."/>
            <person name="de Mattos Luiz.A.T."/>
            <person name="Zimmer P.D."/>
            <person name="Malone G."/>
            <person name="Dellagostin O."/>
            <person name="de Oliveira A.C."/>
            <person name="Bevan M."/>
            <person name="Bancroft I."/>
            <person name="Minx P."/>
            <person name="Cordum H."/>
            <person name="Wilson R."/>
            <person name="Cheng Z."/>
            <person name="Jin W."/>
            <person name="Jiang J."/>
            <person name="Leong S.A."/>
            <person name="Iwama H."/>
            <person name="Gojobori T."/>
            <person name="Itoh T."/>
            <person name="Niimura Y."/>
            <person name="Fujii Y."/>
            <person name="Habara T."/>
            <person name="Sakai H."/>
            <person name="Sato Y."/>
            <person name="Wilson G."/>
            <person name="Kumar K."/>
            <person name="McCouch S."/>
            <person name="Juretic N."/>
            <person name="Hoen D."/>
            <person name="Wright S."/>
            <person name="Bruskiewich R."/>
            <person name="Bureau T."/>
            <person name="Miyao A."/>
            <person name="Hirochika H."/>
            <person name="Nishikawa T."/>
            <person name="Kadowaki K."/>
            <person name="Sugiura M."/>
            <person name="Burr B."/>
            <person name="Sasaki T."/>
        </authorList>
    </citation>
    <scope>NUCLEOTIDE SEQUENCE [LARGE SCALE GENOMIC DNA]</scope>
    <source>
        <strain evidence="2">cv. Nipponbare</strain>
    </source>
</reference>
<proteinExistence type="predicted"/>
<evidence type="ECO:0000313" key="2">
    <source>
        <dbReference type="Proteomes" id="UP000000763"/>
    </source>
</evidence>
<accession>Q5Z4W8</accession>
<organism evidence="1 2">
    <name type="scientific">Oryza sativa subsp. japonica</name>
    <name type="common">Rice</name>
    <dbReference type="NCBI Taxonomy" id="39947"/>
    <lineage>
        <taxon>Eukaryota</taxon>
        <taxon>Viridiplantae</taxon>
        <taxon>Streptophyta</taxon>
        <taxon>Embryophyta</taxon>
        <taxon>Tracheophyta</taxon>
        <taxon>Spermatophyta</taxon>
        <taxon>Magnoliopsida</taxon>
        <taxon>Liliopsida</taxon>
        <taxon>Poales</taxon>
        <taxon>Poaceae</taxon>
        <taxon>BOP clade</taxon>
        <taxon>Oryzoideae</taxon>
        <taxon>Oryzeae</taxon>
        <taxon>Oryzinae</taxon>
        <taxon>Oryza</taxon>
        <taxon>Oryza sativa</taxon>
    </lineage>
</organism>
<sequence length="167" mass="18094">MAVSLGVAFPLGVFFVKPPSFSLEHALHFLGWQFPPWDWVPCGYPTLRGRGRVEFLPCRESGPGPYNWAGDIAGSEQAAVGCVRVACERGEPPRCDVAVSVRPSASPVDRQNGVLPIDQSRIATSLLSSCLFSRCRRTEPPAGRAIVDVSKHAEWGPPVSRFYLSGG</sequence>
<gene>
    <name evidence="1" type="primary">OSJNBb0071G09.15</name>
</gene>
<reference evidence="2" key="2">
    <citation type="journal article" date="2008" name="Nucleic Acids Res.">
        <title>The rice annotation project database (RAP-DB): 2008 update.</title>
        <authorList>
            <consortium name="The rice annotation project (RAP)"/>
        </authorList>
    </citation>
    <scope>GENOME REANNOTATION</scope>
    <source>
        <strain evidence="2">cv. Nipponbare</strain>
    </source>
</reference>
<evidence type="ECO:0000313" key="1">
    <source>
        <dbReference type="EMBL" id="BAD62226.1"/>
    </source>
</evidence>